<protein>
    <submittedName>
        <fullName evidence="2">Uncharacterized protein</fullName>
    </submittedName>
</protein>
<evidence type="ECO:0000313" key="3">
    <source>
        <dbReference type="Proteomes" id="UP000233551"/>
    </source>
</evidence>
<comment type="caution">
    <text evidence="2">The sequence shown here is derived from an EMBL/GenBank/DDBJ whole genome shotgun (WGS) entry which is preliminary data.</text>
</comment>
<dbReference type="EMBL" id="PGOL01000434">
    <property type="protein sequence ID" value="PKI70631.1"/>
    <property type="molecule type" value="Genomic_DNA"/>
</dbReference>
<organism evidence="2 3">
    <name type="scientific">Punica granatum</name>
    <name type="common">Pomegranate</name>
    <dbReference type="NCBI Taxonomy" id="22663"/>
    <lineage>
        <taxon>Eukaryota</taxon>
        <taxon>Viridiplantae</taxon>
        <taxon>Streptophyta</taxon>
        <taxon>Embryophyta</taxon>
        <taxon>Tracheophyta</taxon>
        <taxon>Spermatophyta</taxon>
        <taxon>Magnoliopsida</taxon>
        <taxon>eudicotyledons</taxon>
        <taxon>Gunneridae</taxon>
        <taxon>Pentapetalae</taxon>
        <taxon>rosids</taxon>
        <taxon>malvids</taxon>
        <taxon>Myrtales</taxon>
        <taxon>Lythraceae</taxon>
        <taxon>Punica</taxon>
    </lineage>
</organism>
<sequence>MHDLDKESIAVSPALSPDRPDSDEAVTHPVCAHPNFRLIGARMRATKCNSVWEGSPSQGRATDAREKESTLPVYNPKVEGR</sequence>
<proteinExistence type="predicted"/>
<dbReference type="Proteomes" id="UP000233551">
    <property type="component" value="Unassembled WGS sequence"/>
</dbReference>
<keyword evidence="3" id="KW-1185">Reference proteome</keyword>
<feature type="region of interest" description="Disordered" evidence="1">
    <location>
        <begin position="1"/>
        <end position="28"/>
    </location>
</feature>
<evidence type="ECO:0000313" key="2">
    <source>
        <dbReference type="EMBL" id="PKI70631.1"/>
    </source>
</evidence>
<feature type="region of interest" description="Disordered" evidence="1">
    <location>
        <begin position="51"/>
        <end position="81"/>
    </location>
</feature>
<name>A0A2I0KQ94_PUNGR</name>
<accession>A0A2I0KQ94</accession>
<dbReference type="AlphaFoldDB" id="A0A2I0KQ94"/>
<evidence type="ECO:0000256" key="1">
    <source>
        <dbReference type="SAM" id="MobiDB-lite"/>
    </source>
</evidence>
<reference evidence="2 3" key="1">
    <citation type="submission" date="2017-11" db="EMBL/GenBank/DDBJ databases">
        <title>De-novo sequencing of pomegranate (Punica granatum L.) genome.</title>
        <authorList>
            <person name="Akparov Z."/>
            <person name="Amiraslanov A."/>
            <person name="Hajiyeva S."/>
            <person name="Abbasov M."/>
            <person name="Kaur K."/>
            <person name="Hamwieh A."/>
            <person name="Solovyev V."/>
            <person name="Salamov A."/>
            <person name="Braich B."/>
            <person name="Kosarev P."/>
            <person name="Mahmoud A."/>
            <person name="Hajiyev E."/>
            <person name="Babayeva S."/>
            <person name="Izzatullayeva V."/>
            <person name="Mammadov A."/>
            <person name="Mammadov A."/>
            <person name="Sharifova S."/>
            <person name="Ojaghi J."/>
            <person name="Eynullazada K."/>
            <person name="Bayramov B."/>
            <person name="Abdulazimova A."/>
            <person name="Shahmuradov I."/>
        </authorList>
    </citation>
    <scope>NUCLEOTIDE SEQUENCE [LARGE SCALE GENOMIC DNA]</scope>
    <source>
        <strain evidence="3">cv. AG2017</strain>
        <tissue evidence="2">Leaf</tissue>
    </source>
</reference>
<gene>
    <name evidence="2" type="ORF">CRG98_008864</name>
</gene>